<sequence length="102" mass="11658">MMKTTPDMAPYSPNYHTTPVSEHLTTPTYDLACSRPNTQQIFRIGFEPRVLGLCGRHLTTRQPRPHLGEIIEIHQNLAIAFFDDYTVFSLCTSYTKKLENAT</sequence>
<dbReference type="Proteomes" id="UP000499080">
    <property type="component" value="Unassembled WGS sequence"/>
</dbReference>
<proteinExistence type="predicted"/>
<name>A0A4Y2CRJ1_ARAVE</name>
<keyword evidence="2" id="KW-1185">Reference proteome</keyword>
<reference evidence="1 2" key="1">
    <citation type="journal article" date="2019" name="Sci. Rep.">
        <title>Orb-weaving spider Araneus ventricosus genome elucidates the spidroin gene catalogue.</title>
        <authorList>
            <person name="Kono N."/>
            <person name="Nakamura H."/>
            <person name="Ohtoshi R."/>
            <person name="Moran D.A.P."/>
            <person name="Shinohara A."/>
            <person name="Yoshida Y."/>
            <person name="Fujiwara M."/>
            <person name="Mori M."/>
            <person name="Tomita M."/>
            <person name="Arakawa K."/>
        </authorList>
    </citation>
    <scope>NUCLEOTIDE SEQUENCE [LARGE SCALE GENOMIC DNA]</scope>
</reference>
<dbReference type="EMBL" id="BGPR01000228">
    <property type="protein sequence ID" value="GBM06407.1"/>
    <property type="molecule type" value="Genomic_DNA"/>
</dbReference>
<gene>
    <name evidence="1" type="ORF">AVEN_266360_1</name>
</gene>
<evidence type="ECO:0000313" key="2">
    <source>
        <dbReference type="Proteomes" id="UP000499080"/>
    </source>
</evidence>
<dbReference type="AlphaFoldDB" id="A0A4Y2CRJ1"/>
<organism evidence="1 2">
    <name type="scientific">Araneus ventricosus</name>
    <name type="common">Orbweaver spider</name>
    <name type="synonym">Epeira ventricosa</name>
    <dbReference type="NCBI Taxonomy" id="182803"/>
    <lineage>
        <taxon>Eukaryota</taxon>
        <taxon>Metazoa</taxon>
        <taxon>Ecdysozoa</taxon>
        <taxon>Arthropoda</taxon>
        <taxon>Chelicerata</taxon>
        <taxon>Arachnida</taxon>
        <taxon>Araneae</taxon>
        <taxon>Araneomorphae</taxon>
        <taxon>Entelegynae</taxon>
        <taxon>Araneoidea</taxon>
        <taxon>Araneidae</taxon>
        <taxon>Araneus</taxon>
    </lineage>
</organism>
<evidence type="ECO:0000313" key="1">
    <source>
        <dbReference type="EMBL" id="GBM06407.1"/>
    </source>
</evidence>
<accession>A0A4Y2CRJ1</accession>
<comment type="caution">
    <text evidence="1">The sequence shown here is derived from an EMBL/GenBank/DDBJ whole genome shotgun (WGS) entry which is preliminary data.</text>
</comment>
<protein>
    <submittedName>
        <fullName evidence="1">Uncharacterized protein</fullName>
    </submittedName>
</protein>